<comment type="caution">
    <text evidence="2">The sequence shown here is derived from an EMBL/GenBank/DDBJ whole genome shotgun (WGS) entry which is preliminary data.</text>
</comment>
<sequence length="143" mass="15635">MTQPSPGRSGDEVGQQLRMEVHRAMDAYEDQIARLAEIRGHLDTVRIQARSVDGQVEVSVDSAGVVVEIELQQPAMREKPDALARKIAEVAREAARYAEKYRVEALGPITEIVGAMPDLPELVPGAPSLRDPFPPEVPEESSP</sequence>
<dbReference type="InterPro" id="IPR004401">
    <property type="entry name" value="YbaB/EbfC"/>
</dbReference>
<organism evidence="2 3">
    <name type="scientific">Nocardia flavorosea</name>
    <dbReference type="NCBI Taxonomy" id="53429"/>
    <lineage>
        <taxon>Bacteria</taxon>
        <taxon>Bacillati</taxon>
        <taxon>Actinomycetota</taxon>
        <taxon>Actinomycetes</taxon>
        <taxon>Mycobacteriales</taxon>
        <taxon>Nocardiaceae</taxon>
        <taxon>Nocardia</taxon>
    </lineage>
</organism>
<dbReference type="SUPFAM" id="SSF82607">
    <property type="entry name" value="YbaB-like"/>
    <property type="match status" value="1"/>
</dbReference>
<dbReference type="AlphaFoldDB" id="A0A846YFW8"/>
<dbReference type="Gene3D" id="3.30.1310.10">
    <property type="entry name" value="Nucleoid-associated protein YbaB-like domain"/>
    <property type="match status" value="1"/>
</dbReference>
<protein>
    <submittedName>
        <fullName evidence="2">YbaB/EbfC family nucleoid-associated protein</fullName>
    </submittedName>
</protein>
<reference evidence="2 3" key="1">
    <citation type="submission" date="2020-04" db="EMBL/GenBank/DDBJ databases">
        <title>MicrobeNet Type strains.</title>
        <authorList>
            <person name="Nicholson A.C."/>
        </authorList>
    </citation>
    <scope>NUCLEOTIDE SEQUENCE [LARGE SCALE GENOMIC DNA]</scope>
    <source>
        <strain evidence="2 3">JCM 3332</strain>
    </source>
</reference>
<dbReference type="EMBL" id="JAAXOT010000002">
    <property type="protein sequence ID" value="NKY55729.1"/>
    <property type="molecule type" value="Genomic_DNA"/>
</dbReference>
<evidence type="ECO:0000313" key="2">
    <source>
        <dbReference type="EMBL" id="NKY55729.1"/>
    </source>
</evidence>
<dbReference type="InterPro" id="IPR036894">
    <property type="entry name" value="YbaB-like_sf"/>
</dbReference>
<evidence type="ECO:0000313" key="3">
    <source>
        <dbReference type="Proteomes" id="UP000570678"/>
    </source>
</evidence>
<feature type="region of interest" description="Disordered" evidence="1">
    <location>
        <begin position="120"/>
        <end position="143"/>
    </location>
</feature>
<dbReference type="GO" id="GO:0003677">
    <property type="term" value="F:DNA binding"/>
    <property type="evidence" value="ECO:0007669"/>
    <property type="project" value="InterPro"/>
</dbReference>
<name>A0A846YFW8_9NOCA</name>
<dbReference type="Pfam" id="PF02575">
    <property type="entry name" value="YbaB_DNA_bd"/>
    <property type="match status" value="1"/>
</dbReference>
<accession>A0A846YFW8</accession>
<dbReference type="Proteomes" id="UP000570678">
    <property type="component" value="Unassembled WGS sequence"/>
</dbReference>
<proteinExistence type="predicted"/>
<evidence type="ECO:0000256" key="1">
    <source>
        <dbReference type="SAM" id="MobiDB-lite"/>
    </source>
</evidence>
<gene>
    <name evidence="2" type="ORF">HGA15_06050</name>
</gene>
<dbReference type="RefSeq" id="WP_062973611.1">
    <property type="nucleotide sequence ID" value="NZ_JAAXOT010000002.1"/>
</dbReference>
<keyword evidence="3" id="KW-1185">Reference proteome</keyword>